<dbReference type="Proteomes" id="UP000244911">
    <property type="component" value="Unassembled WGS sequence"/>
</dbReference>
<keyword evidence="4" id="KW-0670">Pyruvate</keyword>
<keyword evidence="2" id="KW-0520">NAD</keyword>
<dbReference type="PROSITE" id="PS00671">
    <property type="entry name" value="D_2_HYDROXYACID_DH_3"/>
    <property type="match status" value="1"/>
</dbReference>
<feature type="domain" description="D-isomer specific 2-hydroxyacid dehydrogenase NAD-binding" evidence="3">
    <location>
        <begin position="108"/>
        <end position="275"/>
    </location>
</feature>
<dbReference type="PANTHER" id="PTHR43333">
    <property type="entry name" value="2-HACID_DH_C DOMAIN-CONTAINING PROTEIN"/>
    <property type="match status" value="1"/>
</dbReference>
<evidence type="ECO:0000313" key="5">
    <source>
        <dbReference type="Proteomes" id="UP000244911"/>
    </source>
</evidence>
<sequence>MSINILYAGNPKRWDVYQHEISKAIEEIEIEATLSCDLPADQVDYIIYDPNSALQDFTPFTRAKAVLGLWAGVERIVYNPTLTQPYARMVDQGLSEGMTEWVVGHVLRHHLEMDLDIHNTDPAWGRLAPPLARDRRVGILGLGELGRVAAKALTNLNFPVSGWSRGAKSIDGVTCLHGDDGLEQVLRCSDILVLLLPATKATENVLNAERIAMLPEGAVIINPGRGPLIDDVALLEALDRGHVGHATLDVFRVEPLPDDDPYWAHPNVTVTPHIASDTRPDTAAKVIAENIRRGESKEPFLHLVDKKAGY</sequence>
<keyword evidence="5" id="KW-1185">Reference proteome</keyword>
<evidence type="ECO:0000259" key="3">
    <source>
        <dbReference type="Pfam" id="PF02826"/>
    </source>
</evidence>
<proteinExistence type="predicted"/>
<name>A0A2R8AHD1_9RHOB</name>
<dbReference type="PANTHER" id="PTHR43333:SF1">
    <property type="entry name" value="D-ISOMER SPECIFIC 2-HYDROXYACID DEHYDROGENASE NAD-BINDING DOMAIN-CONTAINING PROTEIN"/>
    <property type="match status" value="1"/>
</dbReference>
<dbReference type="RefSeq" id="WP_108855531.1">
    <property type="nucleotide sequence ID" value="NZ_OMOI01000001.1"/>
</dbReference>
<dbReference type="CDD" id="cd12164">
    <property type="entry name" value="GDH_like_2"/>
    <property type="match status" value="1"/>
</dbReference>
<dbReference type="SUPFAM" id="SSF51735">
    <property type="entry name" value="NAD(P)-binding Rossmann-fold domains"/>
    <property type="match status" value="1"/>
</dbReference>
<dbReference type="GO" id="GO:0051287">
    <property type="term" value="F:NAD binding"/>
    <property type="evidence" value="ECO:0007669"/>
    <property type="project" value="InterPro"/>
</dbReference>
<gene>
    <name evidence="4" type="primary">ghrA</name>
    <name evidence="4" type="ORF">ALP8811_00415</name>
</gene>
<organism evidence="4 5">
    <name type="scientific">Aliiroseovarius pelagivivens</name>
    <dbReference type="NCBI Taxonomy" id="1639690"/>
    <lineage>
        <taxon>Bacteria</taxon>
        <taxon>Pseudomonadati</taxon>
        <taxon>Pseudomonadota</taxon>
        <taxon>Alphaproteobacteria</taxon>
        <taxon>Rhodobacterales</taxon>
        <taxon>Paracoccaceae</taxon>
        <taxon>Aliiroseovarius</taxon>
    </lineage>
</organism>
<dbReference type="EMBL" id="OMOI01000001">
    <property type="protein sequence ID" value="SPF75428.1"/>
    <property type="molecule type" value="Genomic_DNA"/>
</dbReference>
<evidence type="ECO:0000256" key="1">
    <source>
        <dbReference type="ARBA" id="ARBA00023002"/>
    </source>
</evidence>
<protein>
    <submittedName>
        <fullName evidence="4">Glyoxylate/hydroxypyruvate reductase A</fullName>
        <ecNumber evidence="4">1.1.1.79</ecNumber>
    </submittedName>
</protein>
<keyword evidence="1 4" id="KW-0560">Oxidoreductase</keyword>
<reference evidence="4 5" key="1">
    <citation type="submission" date="2018-03" db="EMBL/GenBank/DDBJ databases">
        <authorList>
            <person name="Keele B.F."/>
        </authorList>
    </citation>
    <scope>NUCLEOTIDE SEQUENCE [LARGE SCALE GENOMIC DNA]</scope>
    <source>
        <strain evidence="4 5">CECT 8811</strain>
    </source>
</reference>
<evidence type="ECO:0000313" key="4">
    <source>
        <dbReference type="EMBL" id="SPF75428.1"/>
    </source>
</evidence>
<dbReference type="InterPro" id="IPR006140">
    <property type="entry name" value="D-isomer_DH_NAD-bd"/>
</dbReference>
<evidence type="ECO:0000256" key="2">
    <source>
        <dbReference type="ARBA" id="ARBA00023027"/>
    </source>
</evidence>
<dbReference type="EC" id="1.1.1.79" evidence="4"/>
<dbReference type="Pfam" id="PF02826">
    <property type="entry name" value="2-Hacid_dh_C"/>
    <property type="match status" value="1"/>
</dbReference>
<dbReference type="GO" id="GO:0030267">
    <property type="term" value="F:glyoxylate reductase (NADPH) activity"/>
    <property type="evidence" value="ECO:0007669"/>
    <property type="project" value="UniProtKB-EC"/>
</dbReference>
<dbReference type="InterPro" id="IPR036291">
    <property type="entry name" value="NAD(P)-bd_dom_sf"/>
</dbReference>
<dbReference type="OrthoDB" id="9787219at2"/>
<dbReference type="Gene3D" id="3.40.50.720">
    <property type="entry name" value="NAD(P)-binding Rossmann-like Domain"/>
    <property type="match status" value="2"/>
</dbReference>
<dbReference type="AlphaFoldDB" id="A0A2R8AHD1"/>
<accession>A0A2R8AHD1</accession>
<dbReference type="InterPro" id="IPR029753">
    <property type="entry name" value="D-isomer_DH_CS"/>
</dbReference>